<dbReference type="PIRSF" id="PIRSF016578">
    <property type="entry name" value="HsaA"/>
    <property type="match status" value="1"/>
</dbReference>
<dbReference type="PROSITE" id="PS00072">
    <property type="entry name" value="ACYL_COA_DH_1"/>
    <property type="match status" value="1"/>
</dbReference>
<dbReference type="Pfam" id="PF00441">
    <property type="entry name" value="Acyl-CoA_dh_1"/>
    <property type="match status" value="1"/>
</dbReference>
<keyword evidence="3 6" id="KW-0285">Flavoprotein</keyword>
<dbReference type="InterPro" id="IPR006089">
    <property type="entry name" value="Acyl-CoA_DH_CS"/>
</dbReference>
<dbReference type="InterPro" id="IPR009075">
    <property type="entry name" value="AcylCo_DH/oxidase_C"/>
</dbReference>
<dbReference type="InterPro" id="IPR009100">
    <property type="entry name" value="AcylCoA_DH/oxidase_NM_dom_sf"/>
</dbReference>
<feature type="domain" description="Acyl-CoA dehydrogenase/oxidase C-terminal" evidence="7">
    <location>
        <begin position="231"/>
        <end position="379"/>
    </location>
</feature>
<organism evidence="10 11">
    <name type="scientific">Nannocystis exedens</name>
    <dbReference type="NCBI Taxonomy" id="54"/>
    <lineage>
        <taxon>Bacteria</taxon>
        <taxon>Pseudomonadati</taxon>
        <taxon>Myxococcota</taxon>
        <taxon>Polyangia</taxon>
        <taxon>Nannocystales</taxon>
        <taxon>Nannocystaceae</taxon>
        <taxon>Nannocystis</taxon>
    </lineage>
</organism>
<keyword evidence="5 6" id="KW-0560">Oxidoreductase</keyword>
<evidence type="ECO:0000256" key="3">
    <source>
        <dbReference type="ARBA" id="ARBA00022630"/>
    </source>
</evidence>
<dbReference type="GO" id="GO:0050660">
    <property type="term" value="F:flavin adenine dinucleotide binding"/>
    <property type="evidence" value="ECO:0007669"/>
    <property type="project" value="InterPro"/>
</dbReference>
<dbReference type="Pfam" id="PF02771">
    <property type="entry name" value="Acyl-CoA_dh_N"/>
    <property type="match status" value="1"/>
</dbReference>
<comment type="cofactor">
    <cofactor evidence="1 6">
        <name>FAD</name>
        <dbReference type="ChEBI" id="CHEBI:57692"/>
    </cofactor>
</comment>
<dbReference type="STRING" id="54.SAMN02745121_07126"/>
<accession>A0A1I2GAK2</accession>
<dbReference type="InterPro" id="IPR046373">
    <property type="entry name" value="Acyl-CoA_Oxase/DH_mid-dom_sf"/>
</dbReference>
<evidence type="ECO:0000256" key="5">
    <source>
        <dbReference type="ARBA" id="ARBA00023002"/>
    </source>
</evidence>
<reference evidence="11" key="1">
    <citation type="submission" date="2016-10" db="EMBL/GenBank/DDBJ databases">
        <authorList>
            <person name="Varghese N."/>
            <person name="Submissions S."/>
        </authorList>
    </citation>
    <scope>NUCLEOTIDE SEQUENCE [LARGE SCALE GENOMIC DNA]</scope>
    <source>
        <strain evidence="11">ATCC 25963</strain>
    </source>
</reference>
<dbReference type="RefSeq" id="WP_096325800.1">
    <property type="nucleotide sequence ID" value="NZ_FOMX01000031.1"/>
</dbReference>
<evidence type="ECO:0000259" key="7">
    <source>
        <dbReference type="Pfam" id="PF00441"/>
    </source>
</evidence>
<evidence type="ECO:0000259" key="9">
    <source>
        <dbReference type="Pfam" id="PF02771"/>
    </source>
</evidence>
<evidence type="ECO:0000256" key="1">
    <source>
        <dbReference type="ARBA" id="ARBA00001974"/>
    </source>
</evidence>
<dbReference type="AlphaFoldDB" id="A0A1I2GAK2"/>
<feature type="domain" description="Acyl-CoA dehydrogenase/oxidase N-terminal" evidence="9">
    <location>
        <begin position="7"/>
        <end position="118"/>
    </location>
</feature>
<evidence type="ECO:0000256" key="6">
    <source>
        <dbReference type="RuleBase" id="RU362125"/>
    </source>
</evidence>
<evidence type="ECO:0000313" key="11">
    <source>
        <dbReference type="Proteomes" id="UP000199400"/>
    </source>
</evidence>
<gene>
    <name evidence="10" type="ORF">SAMN02745121_07126</name>
</gene>
<dbReference type="Gene3D" id="1.20.140.10">
    <property type="entry name" value="Butyryl-CoA Dehydrogenase, subunit A, domain 3"/>
    <property type="match status" value="1"/>
</dbReference>
<dbReference type="SUPFAM" id="SSF47203">
    <property type="entry name" value="Acyl-CoA dehydrogenase C-terminal domain-like"/>
    <property type="match status" value="1"/>
</dbReference>
<dbReference type="Gene3D" id="2.40.110.10">
    <property type="entry name" value="Butyryl-CoA Dehydrogenase, subunit A, domain 2"/>
    <property type="match status" value="1"/>
</dbReference>
<dbReference type="OrthoDB" id="9765339at2"/>
<dbReference type="InterPro" id="IPR013786">
    <property type="entry name" value="AcylCoA_DH/ox_N"/>
</dbReference>
<evidence type="ECO:0000256" key="4">
    <source>
        <dbReference type="ARBA" id="ARBA00022827"/>
    </source>
</evidence>
<name>A0A1I2GAK2_9BACT</name>
<keyword evidence="4 6" id="KW-0274">FAD</keyword>
<dbReference type="FunFam" id="1.10.540.10:FF:000002">
    <property type="entry name" value="Acyl-CoA dehydrogenase FadE19"/>
    <property type="match status" value="1"/>
</dbReference>
<keyword evidence="11" id="KW-1185">Reference proteome</keyword>
<protein>
    <submittedName>
        <fullName evidence="10">Acyl-CoA dehydrogenase, middle domain</fullName>
    </submittedName>
</protein>
<dbReference type="InterPro" id="IPR006091">
    <property type="entry name" value="Acyl-CoA_Oxase/DH_mid-dom"/>
</dbReference>
<dbReference type="PANTHER" id="PTHR43884">
    <property type="entry name" value="ACYL-COA DEHYDROGENASE"/>
    <property type="match status" value="1"/>
</dbReference>
<dbReference type="Pfam" id="PF02770">
    <property type="entry name" value="Acyl-CoA_dh_M"/>
    <property type="match status" value="1"/>
</dbReference>
<dbReference type="FunFam" id="1.20.140.10:FF:000004">
    <property type="entry name" value="Acyl-CoA dehydrogenase FadE25"/>
    <property type="match status" value="1"/>
</dbReference>
<dbReference type="PROSITE" id="PS00073">
    <property type="entry name" value="ACYL_COA_DH_2"/>
    <property type="match status" value="1"/>
</dbReference>
<dbReference type="GO" id="GO:0003995">
    <property type="term" value="F:acyl-CoA dehydrogenase activity"/>
    <property type="evidence" value="ECO:0007669"/>
    <property type="project" value="InterPro"/>
</dbReference>
<evidence type="ECO:0000256" key="2">
    <source>
        <dbReference type="ARBA" id="ARBA00009347"/>
    </source>
</evidence>
<dbReference type="SUPFAM" id="SSF56645">
    <property type="entry name" value="Acyl-CoA dehydrogenase NM domain-like"/>
    <property type="match status" value="1"/>
</dbReference>
<dbReference type="Gene3D" id="1.10.540.10">
    <property type="entry name" value="Acyl-CoA dehydrogenase/oxidase, N-terminal domain"/>
    <property type="match status" value="1"/>
</dbReference>
<dbReference type="InterPro" id="IPR037069">
    <property type="entry name" value="AcylCoA_DH/ox_N_sf"/>
</dbReference>
<sequence length="388" mass="41235">MYDFTPTENQELIVSTARQFAARTLAPRAAELDVAGGFPRESLAEAAELGLLGINVPERLGGVEAGAVAYALAVIELAKACAGTTVAMTVSNMVAEVVTKFGTPEQQQEHVPRLCSGEYVVGGFALSEAGAGSDPAGMRTRATPNGRGGWVLSGQKLWITSGTDAGLFVVWARTSDAPGSQGISAFLVRGDAPGLVRGKPEHKTGQHASTTTPLEFNDIELGPEALLGEEGKGFRVAMMALDGGRIGIAGLALGCGLAATEFARGYALERQQFGHAIADYQAIQWMLADSATELEAARLLTLRAAWLKEQGKPFTQEASMAKLAASERGWAACDRAVQVLGGFGYTREFPVERYLRDVRVTRIFEGTSEIQRIVISREIARRFARATG</sequence>
<dbReference type="InterPro" id="IPR036250">
    <property type="entry name" value="AcylCo_DH-like_C"/>
</dbReference>
<evidence type="ECO:0000259" key="8">
    <source>
        <dbReference type="Pfam" id="PF02770"/>
    </source>
</evidence>
<dbReference type="Proteomes" id="UP000199400">
    <property type="component" value="Unassembled WGS sequence"/>
</dbReference>
<dbReference type="EMBL" id="FOMX01000031">
    <property type="protein sequence ID" value="SFF14010.1"/>
    <property type="molecule type" value="Genomic_DNA"/>
</dbReference>
<dbReference type="PANTHER" id="PTHR43884:SF12">
    <property type="entry name" value="ISOVALERYL-COA DEHYDROGENASE, MITOCHONDRIAL-RELATED"/>
    <property type="match status" value="1"/>
</dbReference>
<evidence type="ECO:0000313" key="10">
    <source>
        <dbReference type="EMBL" id="SFF14010.1"/>
    </source>
</evidence>
<comment type="similarity">
    <text evidence="2 6">Belongs to the acyl-CoA dehydrogenase family.</text>
</comment>
<feature type="domain" description="Acyl-CoA oxidase/dehydrogenase middle" evidence="8">
    <location>
        <begin position="123"/>
        <end position="218"/>
    </location>
</feature>
<proteinExistence type="inferred from homology"/>